<dbReference type="STRING" id="443610.VE25_18050"/>
<dbReference type="SUPFAM" id="SSF55961">
    <property type="entry name" value="Bet v1-like"/>
    <property type="match status" value="1"/>
</dbReference>
<evidence type="ECO:0000313" key="3">
    <source>
        <dbReference type="EMBL" id="KKB10433.1"/>
    </source>
</evidence>
<dbReference type="Gene3D" id="3.30.530.20">
    <property type="match status" value="1"/>
</dbReference>
<feature type="domain" description="Activator of Hsp90 ATPase homologue 1/2-like C-terminal" evidence="2">
    <location>
        <begin position="37"/>
        <end position="147"/>
    </location>
</feature>
<dbReference type="EMBL" id="JZEX01000152">
    <property type="protein sequence ID" value="KKB10433.1"/>
    <property type="molecule type" value="Genomic_DNA"/>
</dbReference>
<dbReference type="CDD" id="cd08899">
    <property type="entry name" value="SRPBCC_CalC_Aha1-like_6"/>
    <property type="match status" value="1"/>
</dbReference>
<evidence type="ECO:0000313" key="4">
    <source>
        <dbReference type="Proteomes" id="UP000033632"/>
    </source>
</evidence>
<protein>
    <submittedName>
        <fullName evidence="3">Polyketide cyclase</fullName>
    </submittedName>
</protein>
<organism evidence="3 4">
    <name type="scientific">Devosia geojensis</name>
    <dbReference type="NCBI Taxonomy" id="443610"/>
    <lineage>
        <taxon>Bacteria</taxon>
        <taxon>Pseudomonadati</taxon>
        <taxon>Pseudomonadota</taxon>
        <taxon>Alphaproteobacteria</taxon>
        <taxon>Hyphomicrobiales</taxon>
        <taxon>Devosiaceae</taxon>
        <taxon>Devosia</taxon>
    </lineage>
</organism>
<reference evidence="3 4" key="1">
    <citation type="submission" date="2015-03" db="EMBL/GenBank/DDBJ databases">
        <authorList>
            <person name="Hassan Y.I."/>
            <person name="Lepp D."/>
            <person name="Li X.-Z."/>
            <person name="Zhou T."/>
        </authorList>
    </citation>
    <scope>NUCLEOTIDE SEQUENCE [LARGE SCALE GENOMIC DNA]</scope>
    <source>
        <strain evidence="3 4">BD-c194</strain>
    </source>
</reference>
<accession>A0A0F5FNM5</accession>
<dbReference type="Proteomes" id="UP000033632">
    <property type="component" value="Unassembled WGS sequence"/>
</dbReference>
<dbReference type="AlphaFoldDB" id="A0A0F5FNM5"/>
<dbReference type="RefSeq" id="WP_046110061.1">
    <property type="nucleotide sequence ID" value="NZ_JZEX01000152.1"/>
</dbReference>
<comment type="caution">
    <text evidence="3">The sequence shown here is derived from an EMBL/GenBank/DDBJ whole genome shotgun (WGS) entry which is preliminary data.</text>
</comment>
<dbReference type="InterPro" id="IPR023393">
    <property type="entry name" value="START-like_dom_sf"/>
</dbReference>
<keyword evidence="4" id="KW-1185">Reference proteome</keyword>
<proteinExistence type="inferred from homology"/>
<dbReference type="Pfam" id="PF08327">
    <property type="entry name" value="AHSA1"/>
    <property type="match status" value="1"/>
</dbReference>
<dbReference type="PATRIC" id="fig|443610.3.peg.1914"/>
<name>A0A0F5FNM5_9HYPH</name>
<sequence length="215" mass="23327">MTFDLAAHFGTMTRTVENLERDGKPAKAVIASRVYDTDAADLWDALTRPERLKRWFTPVSGDLKLGGKYQLEGNAGGTITECVPERRIAVTWEFAGGVSWVTVTLAPEGAGTRLELTHTAHIDPHWDQFGPGAVGVGWDLGFMGLARHLAEPEADLPQEAVAGWHETPEAKEFLAKASSDWGRAAIAAGEPEDKALAAAEATRRFYTGEMPPPEM</sequence>
<dbReference type="OrthoDB" id="8117292at2"/>
<gene>
    <name evidence="3" type="ORF">VE25_18050</name>
</gene>
<evidence type="ECO:0000256" key="1">
    <source>
        <dbReference type="ARBA" id="ARBA00006817"/>
    </source>
</evidence>
<evidence type="ECO:0000259" key="2">
    <source>
        <dbReference type="Pfam" id="PF08327"/>
    </source>
</evidence>
<comment type="similarity">
    <text evidence="1">Belongs to the AHA1 family.</text>
</comment>
<dbReference type="InterPro" id="IPR013538">
    <property type="entry name" value="ASHA1/2-like_C"/>
</dbReference>